<dbReference type="InterPro" id="IPR027417">
    <property type="entry name" value="P-loop_NTPase"/>
</dbReference>
<evidence type="ECO:0000256" key="3">
    <source>
        <dbReference type="PIRSR" id="PIRSR637359-2"/>
    </source>
</evidence>
<dbReference type="Pfam" id="PF00685">
    <property type="entry name" value="Sulfotransfer_1"/>
    <property type="match status" value="1"/>
</dbReference>
<dbReference type="PANTHER" id="PTHR10605">
    <property type="entry name" value="HEPARAN SULFATE SULFOTRANSFERASE"/>
    <property type="match status" value="1"/>
</dbReference>
<feature type="binding site" evidence="3">
    <location>
        <position position="51"/>
    </location>
    <ligand>
        <name>3'-phosphoadenylyl sulfate</name>
        <dbReference type="ChEBI" id="CHEBI:58339"/>
    </ligand>
</feature>
<keyword evidence="6" id="KW-1185">Reference proteome</keyword>
<organism evidence="5 6">
    <name type="scientific">Saprolegnia parasitica (strain CBS 223.65)</name>
    <dbReference type="NCBI Taxonomy" id="695850"/>
    <lineage>
        <taxon>Eukaryota</taxon>
        <taxon>Sar</taxon>
        <taxon>Stramenopiles</taxon>
        <taxon>Oomycota</taxon>
        <taxon>Saprolegniomycetes</taxon>
        <taxon>Saprolegniales</taxon>
        <taxon>Saprolegniaceae</taxon>
        <taxon>Saprolegnia</taxon>
    </lineage>
</organism>
<sequence length="228" mass="25542">MYQRFFRMDILGPCPSVLSGEATPSYLLGGSVVIQRFQALMHGAKILATLRNPVDRAFSHYNMTADPVGNAEQLKNRGHHALGGKSFEQVVDAEIAELQALGVHPDMSFDEFDRVYLQTRLSFTHGGHSFIGRGLYALQLKGWFEAFPKDQLHIVNMDDMKTSTGLHAVMQDVFAFLELPPYTIEDSSAKNTRAYGALHPDTRARLQAFYAPFNEALADMLGRRSFAW</sequence>
<dbReference type="VEuPathDB" id="FungiDB:SPRG_18685"/>
<feature type="binding site" evidence="3">
    <location>
        <position position="59"/>
    </location>
    <ligand>
        <name>3'-phosphoadenylyl sulfate</name>
        <dbReference type="ChEBI" id="CHEBI:58339"/>
    </ligand>
</feature>
<evidence type="ECO:0000256" key="2">
    <source>
        <dbReference type="ARBA" id="ARBA00023180"/>
    </source>
</evidence>
<evidence type="ECO:0000313" key="5">
    <source>
        <dbReference type="EMBL" id="KDO15776.1"/>
    </source>
</evidence>
<name>A0A067BN53_SAPPC</name>
<dbReference type="OrthoDB" id="411451at2759"/>
<evidence type="ECO:0000313" key="6">
    <source>
        <dbReference type="Proteomes" id="UP000030745"/>
    </source>
</evidence>
<dbReference type="InterPro" id="IPR000863">
    <property type="entry name" value="Sulfotransferase_dom"/>
</dbReference>
<reference evidence="5 6" key="1">
    <citation type="journal article" date="2013" name="PLoS Genet.">
        <title>Distinctive expansion of potential virulence genes in the genome of the oomycete fish pathogen Saprolegnia parasitica.</title>
        <authorList>
            <person name="Jiang R.H."/>
            <person name="de Bruijn I."/>
            <person name="Haas B.J."/>
            <person name="Belmonte R."/>
            <person name="Lobach L."/>
            <person name="Christie J."/>
            <person name="van den Ackerveken G."/>
            <person name="Bottin A."/>
            <person name="Bulone V."/>
            <person name="Diaz-Moreno S.M."/>
            <person name="Dumas B."/>
            <person name="Fan L."/>
            <person name="Gaulin E."/>
            <person name="Govers F."/>
            <person name="Grenville-Briggs L.J."/>
            <person name="Horner N.R."/>
            <person name="Levin J.Z."/>
            <person name="Mammella M."/>
            <person name="Meijer H.J."/>
            <person name="Morris P."/>
            <person name="Nusbaum C."/>
            <person name="Oome S."/>
            <person name="Phillips A.J."/>
            <person name="van Rooyen D."/>
            <person name="Rzeszutek E."/>
            <person name="Saraiva M."/>
            <person name="Secombes C.J."/>
            <person name="Seidl M.F."/>
            <person name="Snel B."/>
            <person name="Stassen J.H."/>
            <person name="Sykes S."/>
            <person name="Tripathy S."/>
            <person name="van den Berg H."/>
            <person name="Vega-Arreguin J.C."/>
            <person name="Wawra S."/>
            <person name="Young S.K."/>
            <person name="Zeng Q."/>
            <person name="Dieguez-Uribeondo J."/>
            <person name="Russ C."/>
            <person name="Tyler B.M."/>
            <person name="van West P."/>
        </authorList>
    </citation>
    <scope>NUCLEOTIDE SEQUENCE [LARGE SCALE GENOMIC DNA]</scope>
    <source>
        <strain evidence="5 6">CBS 223.65</strain>
    </source>
</reference>
<dbReference type="KEGG" id="spar:SPRG_18685"/>
<dbReference type="EMBL" id="KK584570">
    <property type="protein sequence ID" value="KDO15776.1"/>
    <property type="molecule type" value="Genomic_DNA"/>
</dbReference>
<dbReference type="Proteomes" id="UP000030745">
    <property type="component" value="Unassembled WGS sequence"/>
</dbReference>
<evidence type="ECO:0000256" key="1">
    <source>
        <dbReference type="ARBA" id="ARBA00022679"/>
    </source>
</evidence>
<gene>
    <name evidence="5" type="ORF">SPRG_18685</name>
</gene>
<dbReference type="GeneID" id="24140207"/>
<dbReference type="RefSeq" id="XP_012213517.1">
    <property type="nucleotide sequence ID" value="XM_012358127.1"/>
</dbReference>
<keyword evidence="1" id="KW-0808">Transferase</keyword>
<accession>A0A067BN53</accession>
<dbReference type="SUPFAM" id="SSF52540">
    <property type="entry name" value="P-loop containing nucleoside triphosphate hydrolases"/>
    <property type="match status" value="1"/>
</dbReference>
<protein>
    <recommendedName>
        <fullName evidence="4">Sulfotransferase domain-containing protein</fullName>
    </recommendedName>
</protein>
<evidence type="ECO:0000259" key="4">
    <source>
        <dbReference type="Pfam" id="PF00685"/>
    </source>
</evidence>
<dbReference type="PANTHER" id="PTHR10605:SF56">
    <property type="entry name" value="BIFUNCTIONAL HEPARAN SULFATE N-DEACETYLASE_N-SULFOTRANSFERASE"/>
    <property type="match status" value="1"/>
</dbReference>
<dbReference type="Gene3D" id="3.40.50.300">
    <property type="entry name" value="P-loop containing nucleotide triphosphate hydrolases"/>
    <property type="match status" value="1"/>
</dbReference>
<dbReference type="AlphaFoldDB" id="A0A067BN53"/>
<feature type="domain" description="Sulfotransferase" evidence="4">
    <location>
        <begin position="44"/>
        <end position="190"/>
    </location>
</feature>
<dbReference type="InterPro" id="IPR037359">
    <property type="entry name" value="NST/OST"/>
</dbReference>
<dbReference type="GO" id="GO:0008146">
    <property type="term" value="F:sulfotransferase activity"/>
    <property type="evidence" value="ECO:0007669"/>
    <property type="project" value="InterPro"/>
</dbReference>
<proteinExistence type="predicted"/>
<keyword evidence="2" id="KW-0325">Glycoprotein</keyword>